<gene>
    <name evidence="5" type="primary">rplY</name>
    <name evidence="5" type="synonym">ctc</name>
    <name evidence="8" type="ORF">ABB55_20815</name>
</gene>
<dbReference type="Pfam" id="PF01386">
    <property type="entry name" value="Ribosomal_L25p"/>
    <property type="match status" value="1"/>
</dbReference>
<dbReference type="SUPFAM" id="SSF50715">
    <property type="entry name" value="Ribosomal protein L25-like"/>
    <property type="match status" value="1"/>
</dbReference>
<dbReference type="NCBIfam" id="NF004612">
    <property type="entry name" value="PRK05943.1"/>
    <property type="match status" value="1"/>
</dbReference>
<organism evidence="8 9">
    <name type="scientific">Prosthecodimorpha hirschii</name>
    <dbReference type="NCBI Taxonomy" id="665126"/>
    <lineage>
        <taxon>Bacteria</taxon>
        <taxon>Pseudomonadati</taxon>
        <taxon>Pseudomonadota</taxon>
        <taxon>Alphaproteobacteria</taxon>
        <taxon>Hyphomicrobiales</taxon>
        <taxon>Ancalomicrobiaceae</taxon>
        <taxon>Prosthecodimorpha</taxon>
    </lineage>
</organism>
<dbReference type="PANTHER" id="PTHR33284:SF1">
    <property type="entry name" value="RIBOSOMAL PROTEIN L25_GLN-TRNA SYNTHETASE, ANTI-CODON-BINDING DOMAIN-CONTAINING PROTEIN"/>
    <property type="match status" value="1"/>
</dbReference>
<keyword evidence="2 5" id="KW-0694">RNA-binding</keyword>
<dbReference type="Proteomes" id="UP000048984">
    <property type="component" value="Unassembled WGS sequence"/>
</dbReference>
<dbReference type="GO" id="GO:0022625">
    <property type="term" value="C:cytosolic large ribosomal subunit"/>
    <property type="evidence" value="ECO:0007669"/>
    <property type="project" value="TreeGrafter"/>
</dbReference>
<protein>
    <recommendedName>
        <fullName evidence="5">Large ribosomal subunit protein bL25</fullName>
    </recommendedName>
    <alternativeName>
        <fullName evidence="5">General stress protein CTC</fullName>
    </alternativeName>
</protein>
<evidence type="ECO:0000256" key="4">
    <source>
        <dbReference type="ARBA" id="ARBA00023274"/>
    </source>
</evidence>
<evidence type="ECO:0000259" key="6">
    <source>
        <dbReference type="Pfam" id="PF01386"/>
    </source>
</evidence>
<evidence type="ECO:0000256" key="5">
    <source>
        <dbReference type="HAMAP-Rule" id="MF_01334"/>
    </source>
</evidence>
<accession>A0A0P6WHW0</accession>
<evidence type="ECO:0000256" key="1">
    <source>
        <dbReference type="ARBA" id="ARBA00022730"/>
    </source>
</evidence>
<reference evidence="8 9" key="1">
    <citation type="submission" date="2015-09" db="EMBL/GenBank/DDBJ databases">
        <authorList>
            <person name="Jackson K.R."/>
            <person name="Lunt B.L."/>
            <person name="Fisher J.N.B."/>
            <person name="Gardner A.V."/>
            <person name="Bailey M.E."/>
            <person name="Deus L.M."/>
            <person name="Earl A.S."/>
            <person name="Gibby P.D."/>
            <person name="Hartmann K.A."/>
            <person name="Liu J.E."/>
            <person name="Manci A.M."/>
            <person name="Nielsen D.A."/>
            <person name="Solomon M.B."/>
            <person name="Breakwell D.P."/>
            <person name="Burnett S.H."/>
            <person name="Grose J.H."/>
        </authorList>
    </citation>
    <scope>NUCLEOTIDE SEQUENCE [LARGE SCALE GENOMIC DNA]</scope>
    <source>
        <strain evidence="8 9">16</strain>
    </source>
</reference>
<dbReference type="Pfam" id="PF14693">
    <property type="entry name" value="Ribosomal_TL5_C"/>
    <property type="match status" value="1"/>
</dbReference>
<dbReference type="InterPro" id="IPR001021">
    <property type="entry name" value="Ribosomal_bL25_long"/>
</dbReference>
<dbReference type="OrthoDB" id="9806411at2"/>
<dbReference type="Gene3D" id="2.40.240.10">
    <property type="entry name" value="Ribosomal Protein L25, Chain P"/>
    <property type="match status" value="1"/>
</dbReference>
<dbReference type="InterPro" id="IPR037121">
    <property type="entry name" value="Ribosomal_bL25_C"/>
</dbReference>
<sequence>MSRQSYELQASVRDRVGKGAARLLRRTGNIPAVIYGDKKPPIAIAIDYREADKRLRAGGFMTTVATIAVGGEKILVIPKDYHLDPVKDSLTHIDFLRIGAGSKVTVWVPVHIVGQDKSPGIKRGGAINVVRHEIEFECQADQIPEHVVADVSALEINDSLHISGVQLPEGVKPVIQDRDFTVVTIAAPAGFDEPATASA</sequence>
<evidence type="ECO:0000259" key="7">
    <source>
        <dbReference type="Pfam" id="PF14693"/>
    </source>
</evidence>
<comment type="similarity">
    <text evidence="5">Belongs to the bacterial ribosomal protein bL25 family. CTC subfamily.</text>
</comment>
<feature type="domain" description="Large ribosomal subunit protein bL25 L25" evidence="6">
    <location>
        <begin position="8"/>
        <end position="95"/>
    </location>
</feature>
<evidence type="ECO:0000256" key="3">
    <source>
        <dbReference type="ARBA" id="ARBA00022980"/>
    </source>
</evidence>
<dbReference type="GO" id="GO:0003735">
    <property type="term" value="F:structural constituent of ribosome"/>
    <property type="evidence" value="ECO:0007669"/>
    <property type="project" value="InterPro"/>
</dbReference>
<name>A0A0P6WHW0_9HYPH</name>
<comment type="subunit">
    <text evidence="5">Part of the 50S ribosomal subunit; part of the 5S rRNA/L5/L18/L25 subcomplex. Contacts the 5S rRNA. Binds to the 5S rRNA independently of L5 and L18.</text>
</comment>
<dbReference type="GO" id="GO:0006412">
    <property type="term" value="P:translation"/>
    <property type="evidence" value="ECO:0007669"/>
    <property type="project" value="UniProtKB-UniRule"/>
</dbReference>
<comment type="caution">
    <text evidence="8">The sequence shown here is derived from an EMBL/GenBank/DDBJ whole genome shotgun (WGS) entry which is preliminary data.</text>
</comment>
<keyword evidence="1 5" id="KW-0699">rRNA-binding</keyword>
<keyword evidence="3 5" id="KW-0689">Ribosomal protein</keyword>
<dbReference type="InterPro" id="IPR020056">
    <property type="entry name" value="Rbsml_bL25/Gln-tRNA_synth_N"/>
</dbReference>
<dbReference type="InterPro" id="IPR020930">
    <property type="entry name" value="Ribosomal_uL5_bac-type"/>
</dbReference>
<dbReference type="InterPro" id="IPR011035">
    <property type="entry name" value="Ribosomal_bL25/Gln-tRNA_synth"/>
</dbReference>
<dbReference type="NCBIfam" id="TIGR00731">
    <property type="entry name" value="bL25_bact_ctc"/>
    <property type="match status" value="1"/>
</dbReference>
<proteinExistence type="inferred from homology"/>
<dbReference type="GO" id="GO:0008097">
    <property type="term" value="F:5S rRNA binding"/>
    <property type="evidence" value="ECO:0007669"/>
    <property type="project" value="InterPro"/>
</dbReference>
<evidence type="ECO:0000313" key="9">
    <source>
        <dbReference type="Proteomes" id="UP000048984"/>
    </source>
</evidence>
<dbReference type="InterPro" id="IPR029751">
    <property type="entry name" value="Ribosomal_L25_dom"/>
</dbReference>
<dbReference type="AlphaFoldDB" id="A0A0P6WHW0"/>
<evidence type="ECO:0000313" key="8">
    <source>
        <dbReference type="EMBL" id="KPL54351.1"/>
    </source>
</evidence>
<dbReference type="EMBL" id="LJYW01000001">
    <property type="protein sequence ID" value="KPL54351.1"/>
    <property type="molecule type" value="Genomic_DNA"/>
</dbReference>
<comment type="function">
    <text evidence="5">This is one of the proteins that binds to the 5S RNA in the ribosome where it forms part of the central protuberance.</text>
</comment>
<dbReference type="Gene3D" id="2.170.120.20">
    <property type="entry name" value="Ribosomal protein L25, beta domain"/>
    <property type="match status" value="1"/>
</dbReference>
<keyword evidence="4 5" id="KW-0687">Ribonucleoprotein</keyword>
<keyword evidence="9" id="KW-1185">Reference proteome</keyword>
<dbReference type="InterPro" id="IPR020057">
    <property type="entry name" value="Ribosomal_bL25_b-dom"/>
</dbReference>
<dbReference type="CDD" id="cd00495">
    <property type="entry name" value="Ribosomal_L25_TL5_CTC"/>
    <property type="match status" value="1"/>
</dbReference>
<dbReference type="HAMAP" id="MF_01334">
    <property type="entry name" value="Ribosomal_bL25_CTC"/>
    <property type="match status" value="1"/>
</dbReference>
<reference evidence="8 9" key="2">
    <citation type="submission" date="2015-10" db="EMBL/GenBank/DDBJ databases">
        <title>Draft Genome Sequence of Prosthecomicrobium hirschii ATCC 27832.</title>
        <authorList>
            <person name="Daniel J."/>
            <person name="Givan S.A."/>
            <person name="Brun Y.V."/>
            <person name="Brown P.J."/>
        </authorList>
    </citation>
    <scope>NUCLEOTIDE SEQUENCE [LARGE SCALE GENOMIC DNA]</scope>
    <source>
        <strain evidence="8 9">16</strain>
    </source>
</reference>
<dbReference type="STRING" id="665126.ABB55_20815"/>
<dbReference type="RefSeq" id="WP_054360519.1">
    <property type="nucleotide sequence ID" value="NZ_LJYW01000001.1"/>
</dbReference>
<dbReference type="PANTHER" id="PTHR33284">
    <property type="entry name" value="RIBOSOMAL PROTEIN L25/GLN-TRNA SYNTHETASE, ANTI-CODON-BINDING DOMAIN-CONTAINING PROTEIN"/>
    <property type="match status" value="1"/>
</dbReference>
<evidence type="ECO:0000256" key="2">
    <source>
        <dbReference type="ARBA" id="ARBA00022884"/>
    </source>
</evidence>
<feature type="domain" description="Large ribosomal subunit protein bL25 beta" evidence="7">
    <location>
        <begin position="103"/>
        <end position="188"/>
    </location>
</feature>
<dbReference type="NCBIfam" id="NF004128">
    <property type="entry name" value="PRK05618.1-2"/>
    <property type="match status" value="1"/>
</dbReference>